<sequence length="337" mass="38996">MLGVVGDSQKSLDGFIDTYNTNQKKMNSFVDTYLNIKSDLERSIKTFNNNYQSCKSYFFNGDEDSFRMMDTDEFFKMCFFNNIKLVSHSPSENRIYLKTEEGIMLATNNRFYTLKEIFTRGGYSIPQLHQFKEFVVFDIGMNRGYAALKFASYDNCRAVYGFEIDSDTFDFAIENFELNEDLYKKIKPHKFGLSNKNEELDIYCLPGADGVTTTELEFTKLQSEWINGKARMKTKKAEVKNAGEILSNIIEKENIESNIVLKIDTEGSEAKIIDSLIDKDVLDKVDVIMGEIHFGLDDLDEKLKGFKNISKVYFTDTIYSFCYVKEELFNVLPIKEF</sequence>
<proteinExistence type="predicted"/>
<keyword evidence="3" id="KW-1185">Reference proteome</keyword>
<dbReference type="Gene3D" id="3.40.50.150">
    <property type="entry name" value="Vaccinia Virus protein VP39"/>
    <property type="match status" value="1"/>
</dbReference>
<protein>
    <submittedName>
        <fullName evidence="2">FkbM family methyltransferase</fullName>
    </submittedName>
</protein>
<dbReference type="KEGG" id="meme:HYG87_08345"/>
<organism evidence="2 3">
    <name type="scientific">Methanobacterium alkalithermotolerans</name>
    <dbReference type="NCBI Taxonomy" id="2731220"/>
    <lineage>
        <taxon>Archaea</taxon>
        <taxon>Methanobacteriati</taxon>
        <taxon>Methanobacteriota</taxon>
        <taxon>Methanomada group</taxon>
        <taxon>Methanobacteria</taxon>
        <taxon>Methanobacteriales</taxon>
        <taxon>Methanobacteriaceae</taxon>
        <taxon>Methanobacterium</taxon>
    </lineage>
</organism>
<dbReference type="GO" id="GO:0008168">
    <property type="term" value="F:methyltransferase activity"/>
    <property type="evidence" value="ECO:0007669"/>
    <property type="project" value="UniProtKB-KW"/>
</dbReference>
<keyword evidence="2" id="KW-0808">Transferase</keyword>
<dbReference type="Proteomes" id="UP000681041">
    <property type="component" value="Chromosome"/>
</dbReference>
<dbReference type="OrthoDB" id="71204at2157"/>
<dbReference type="NCBIfam" id="TIGR01444">
    <property type="entry name" value="fkbM_fam"/>
    <property type="match status" value="1"/>
</dbReference>
<dbReference type="InterPro" id="IPR029063">
    <property type="entry name" value="SAM-dependent_MTases_sf"/>
</dbReference>
<dbReference type="SUPFAM" id="SSF53335">
    <property type="entry name" value="S-adenosyl-L-methionine-dependent methyltransferases"/>
    <property type="match status" value="1"/>
</dbReference>
<dbReference type="GO" id="GO:0032259">
    <property type="term" value="P:methylation"/>
    <property type="evidence" value="ECO:0007669"/>
    <property type="project" value="UniProtKB-KW"/>
</dbReference>
<dbReference type="RefSeq" id="WP_211532723.1">
    <property type="nucleotide sequence ID" value="NZ_CP058560.1"/>
</dbReference>
<gene>
    <name evidence="2" type="ORF">HYG87_08345</name>
</gene>
<name>A0A8T8K6V5_9EURY</name>
<dbReference type="AlphaFoldDB" id="A0A8T8K6V5"/>
<accession>A0A8T8K6V5</accession>
<dbReference type="GeneID" id="64820768"/>
<dbReference type="EMBL" id="CP058560">
    <property type="protein sequence ID" value="QUH23767.1"/>
    <property type="molecule type" value="Genomic_DNA"/>
</dbReference>
<reference evidence="2" key="1">
    <citation type="submission" date="2020-07" db="EMBL/GenBank/DDBJ databases">
        <title>Methanobacterium. sp. MethCan genome.</title>
        <authorList>
            <person name="Postec A."/>
            <person name="Quemeneur M."/>
        </authorList>
    </citation>
    <scope>NUCLEOTIDE SEQUENCE</scope>
    <source>
        <strain evidence="2">MethCAN</strain>
    </source>
</reference>
<keyword evidence="2" id="KW-0489">Methyltransferase</keyword>
<dbReference type="InterPro" id="IPR006342">
    <property type="entry name" value="FkbM_mtfrase"/>
</dbReference>
<dbReference type="Pfam" id="PF05050">
    <property type="entry name" value="Methyltransf_21"/>
    <property type="match status" value="1"/>
</dbReference>
<evidence type="ECO:0000313" key="3">
    <source>
        <dbReference type="Proteomes" id="UP000681041"/>
    </source>
</evidence>
<evidence type="ECO:0000313" key="2">
    <source>
        <dbReference type="EMBL" id="QUH23767.1"/>
    </source>
</evidence>
<feature type="domain" description="Methyltransferase FkbM" evidence="1">
    <location>
        <begin position="138"/>
        <end position="296"/>
    </location>
</feature>
<evidence type="ECO:0000259" key="1">
    <source>
        <dbReference type="Pfam" id="PF05050"/>
    </source>
</evidence>